<feature type="transmembrane region" description="Helical" evidence="6">
    <location>
        <begin position="104"/>
        <end position="122"/>
    </location>
</feature>
<name>A0AA41RXP4_PAPNU</name>
<feature type="transmembrane region" description="Helical" evidence="6">
    <location>
        <begin position="129"/>
        <end position="147"/>
    </location>
</feature>
<feature type="transmembrane region" description="Helical" evidence="6">
    <location>
        <begin position="441"/>
        <end position="462"/>
    </location>
</feature>
<dbReference type="GO" id="GO:0005886">
    <property type="term" value="C:plasma membrane"/>
    <property type="evidence" value="ECO:0007669"/>
    <property type="project" value="UniProtKB-SubCell"/>
</dbReference>
<evidence type="ECO:0000256" key="1">
    <source>
        <dbReference type="ARBA" id="ARBA00004651"/>
    </source>
</evidence>
<feature type="transmembrane region" description="Helical" evidence="6">
    <location>
        <begin position="52"/>
        <end position="71"/>
    </location>
</feature>
<evidence type="ECO:0000256" key="2">
    <source>
        <dbReference type="ARBA" id="ARBA00022475"/>
    </source>
</evidence>
<reference evidence="8" key="1">
    <citation type="submission" date="2022-03" db="EMBL/GenBank/DDBJ databases">
        <title>A functionally conserved STORR gene fusion in Papaver species that diverged 16.8 million years ago.</title>
        <authorList>
            <person name="Catania T."/>
        </authorList>
    </citation>
    <scope>NUCLEOTIDE SEQUENCE</scope>
    <source>
        <strain evidence="8">S-191538</strain>
    </source>
</reference>
<evidence type="ECO:0000259" key="7">
    <source>
        <dbReference type="Pfam" id="PF13515"/>
    </source>
</evidence>
<feature type="domain" description="Integral membrane bound transporter" evidence="7">
    <location>
        <begin position="330"/>
        <end position="457"/>
    </location>
</feature>
<feature type="transmembrane region" description="Helical" evidence="6">
    <location>
        <begin position="78"/>
        <end position="98"/>
    </location>
</feature>
<proteinExistence type="predicted"/>
<feature type="transmembrane region" description="Helical" evidence="6">
    <location>
        <begin position="377"/>
        <end position="400"/>
    </location>
</feature>
<keyword evidence="9" id="KW-1185">Reference proteome</keyword>
<organism evidence="8 9">
    <name type="scientific">Papaver nudicaule</name>
    <name type="common">Iceland poppy</name>
    <dbReference type="NCBI Taxonomy" id="74823"/>
    <lineage>
        <taxon>Eukaryota</taxon>
        <taxon>Viridiplantae</taxon>
        <taxon>Streptophyta</taxon>
        <taxon>Embryophyta</taxon>
        <taxon>Tracheophyta</taxon>
        <taxon>Spermatophyta</taxon>
        <taxon>Magnoliopsida</taxon>
        <taxon>Ranunculales</taxon>
        <taxon>Papaveraceae</taxon>
        <taxon>Papaveroideae</taxon>
        <taxon>Papaver</taxon>
    </lineage>
</organism>
<gene>
    <name evidence="8" type="ORF">MKW94_011605</name>
</gene>
<evidence type="ECO:0000313" key="9">
    <source>
        <dbReference type="Proteomes" id="UP001177140"/>
    </source>
</evidence>
<dbReference type="PANTHER" id="PTHR30509:SF9">
    <property type="entry name" value="MULTIDRUG RESISTANCE PROTEIN MDTO"/>
    <property type="match status" value="1"/>
</dbReference>
<evidence type="ECO:0000313" key="8">
    <source>
        <dbReference type="EMBL" id="MCL7025000.1"/>
    </source>
</evidence>
<dbReference type="PANTHER" id="PTHR30509">
    <property type="entry name" value="P-HYDROXYBENZOIC ACID EFFLUX PUMP SUBUNIT-RELATED"/>
    <property type="match status" value="1"/>
</dbReference>
<dbReference type="EMBL" id="JAJJMA010040586">
    <property type="protein sequence ID" value="MCL7025000.1"/>
    <property type="molecule type" value="Genomic_DNA"/>
</dbReference>
<keyword evidence="2" id="KW-1003">Cell membrane</keyword>
<dbReference type="Proteomes" id="UP001177140">
    <property type="component" value="Unassembled WGS sequence"/>
</dbReference>
<feature type="transmembrane region" description="Helical" evidence="6">
    <location>
        <begin position="412"/>
        <end position="429"/>
    </location>
</feature>
<comment type="caution">
    <text evidence="8">The sequence shown here is derived from an EMBL/GenBank/DDBJ whole genome shotgun (WGS) entry which is preliminary data.</text>
</comment>
<keyword evidence="5 6" id="KW-0472">Membrane</keyword>
<evidence type="ECO:0000256" key="3">
    <source>
        <dbReference type="ARBA" id="ARBA00022692"/>
    </source>
</evidence>
<keyword evidence="4 6" id="KW-1133">Transmembrane helix</keyword>
<keyword evidence="3 6" id="KW-0812">Transmembrane</keyword>
<accession>A0AA41RXP4</accession>
<dbReference type="Pfam" id="PF13515">
    <property type="entry name" value="FUSC_2"/>
    <property type="match status" value="1"/>
</dbReference>
<dbReference type="AlphaFoldDB" id="A0AA41RXP4"/>
<sequence length="582" mass="64301">MQTAKKELATKKINRTRAYWHSRLGAAFRTALACTIIGFVTLFSHVVLQKEVAFPALSYVTVILVVTEATLGDAVQGCWHALFATCQGAVPAFLILWLIGPARYSITASVLAVTLTSFAIMLPESTHLICKRIVLAQIVILYSVTYVHGVHTEGFMHPVHVAASTGIGAFAALSALVFPYPRLASYECLAFKENFLGRLNLFVNAFCAENKTSALASISQAKSLGRTGTTLIQSIKTKQKNMQWEKPLNRLTNINFISRNDLPSFLFLFCMKLLHDETQSVDSTNKSKTNAEVQKQYQFTKKLFMTSNFFRKIGTKRLKYAAKCSASLGLAVLFGMIFDKENGFWAGLTVGVGMAGGREATYKIANNKAQGTMLGTIYGLLACLIFTRLVVFRFLSLIPWIIFTSFLKRSRMYDQAGAVSAVIAALIMLGRKNYGPPSEFATVRIAEAFIGLTCSIMLEVLLQPTRASTIAKGRISKILRLIYEFIDSVDFCIDLGNKSKILLKELNEKENKLRISLNELGKLIAEAGVEPNFWFIPFHGVCYGKLLGSLSKMVDVMHFATQAIGLLQGVSPQVSWGELDVF</sequence>
<dbReference type="InterPro" id="IPR049453">
    <property type="entry name" value="Memb_transporter_dom"/>
</dbReference>
<comment type="subcellular location">
    <subcellularLocation>
        <location evidence="1">Cell membrane</location>
        <topology evidence="1">Multi-pass membrane protein</topology>
    </subcellularLocation>
</comment>
<evidence type="ECO:0000256" key="6">
    <source>
        <dbReference type="SAM" id="Phobius"/>
    </source>
</evidence>
<feature type="transmembrane region" description="Helical" evidence="6">
    <location>
        <begin position="159"/>
        <end position="178"/>
    </location>
</feature>
<evidence type="ECO:0000256" key="4">
    <source>
        <dbReference type="ARBA" id="ARBA00022989"/>
    </source>
</evidence>
<feature type="transmembrane region" description="Helical" evidence="6">
    <location>
        <begin position="26"/>
        <end position="46"/>
    </location>
</feature>
<feature type="transmembrane region" description="Helical" evidence="6">
    <location>
        <begin position="320"/>
        <end position="338"/>
    </location>
</feature>
<protein>
    <recommendedName>
        <fullName evidence="7">Integral membrane bound transporter domain-containing protein</fullName>
    </recommendedName>
</protein>
<evidence type="ECO:0000256" key="5">
    <source>
        <dbReference type="ARBA" id="ARBA00023136"/>
    </source>
</evidence>